<protein>
    <submittedName>
        <fullName evidence="5">MarR family transcriptional regulator</fullName>
    </submittedName>
</protein>
<dbReference type="GO" id="GO:0006950">
    <property type="term" value="P:response to stress"/>
    <property type="evidence" value="ECO:0007669"/>
    <property type="project" value="TreeGrafter"/>
</dbReference>
<dbReference type="SMART" id="SM00347">
    <property type="entry name" value="HTH_MARR"/>
    <property type="match status" value="1"/>
</dbReference>
<dbReference type="PROSITE" id="PS50995">
    <property type="entry name" value="HTH_MARR_2"/>
    <property type="match status" value="1"/>
</dbReference>
<dbReference type="Gene3D" id="1.10.10.10">
    <property type="entry name" value="Winged helix-like DNA-binding domain superfamily/Winged helix DNA-binding domain"/>
    <property type="match status" value="1"/>
</dbReference>
<dbReference type="AlphaFoldDB" id="A0A556AY97"/>
<evidence type="ECO:0000256" key="3">
    <source>
        <dbReference type="ARBA" id="ARBA00023163"/>
    </source>
</evidence>
<organism evidence="5 6">
    <name type="scientific">Verticiella sediminum</name>
    <dbReference type="NCBI Taxonomy" id="1247510"/>
    <lineage>
        <taxon>Bacteria</taxon>
        <taxon>Pseudomonadati</taxon>
        <taxon>Pseudomonadota</taxon>
        <taxon>Betaproteobacteria</taxon>
        <taxon>Burkholderiales</taxon>
        <taxon>Alcaligenaceae</taxon>
        <taxon>Verticiella</taxon>
    </lineage>
</organism>
<dbReference type="GO" id="GO:0003700">
    <property type="term" value="F:DNA-binding transcription factor activity"/>
    <property type="evidence" value="ECO:0007669"/>
    <property type="project" value="InterPro"/>
</dbReference>
<keyword evidence="2" id="KW-0238">DNA-binding</keyword>
<dbReference type="Pfam" id="PF12802">
    <property type="entry name" value="MarR_2"/>
    <property type="match status" value="1"/>
</dbReference>
<evidence type="ECO:0000256" key="1">
    <source>
        <dbReference type="ARBA" id="ARBA00023015"/>
    </source>
</evidence>
<dbReference type="PANTHER" id="PTHR33164">
    <property type="entry name" value="TRANSCRIPTIONAL REGULATOR, MARR FAMILY"/>
    <property type="match status" value="1"/>
</dbReference>
<proteinExistence type="predicted"/>
<gene>
    <name evidence="5" type="ORF">FOZ76_03800</name>
</gene>
<dbReference type="SUPFAM" id="SSF46785">
    <property type="entry name" value="Winged helix' DNA-binding domain"/>
    <property type="match status" value="1"/>
</dbReference>
<sequence>MNTIPPTSPAPDGHALGARIGLAARLWRRAVDQRLQPYGLTQATWRPLLQLARAPEALRQKELAQALGLDNSAVVRVLDALAAAGLIERKGLPDDRRARAIVLTPAGLAMVEQVTASAADVLEKATAGIAAEDLATAEHVLARICARLSDADDIGEAARP</sequence>
<name>A0A556AY97_9BURK</name>
<dbReference type="InterPro" id="IPR036390">
    <property type="entry name" value="WH_DNA-bd_sf"/>
</dbReference>
<dbReference type="EMBL" id="VLTJ01000007">
    <property type="protein sequence ID" value="TSH97924.1"/>
    <property type="molecule type" value="Genomic_DNA"/>
</dbReference>
<dbReference type="RefSeq" id="WP_143946806.1">
    <property type="nucleotide sequence ID" value="NZ_BAABMB010000004.1"/>
</dbReference>
<keyword evidence="6" id="KW-1185">Reference proteome</keyword>
<comment type="caution">
    <text evidence="5">The sequence shown here is derived from an EMBL/GenBank/DDBJ whole genome shotgun (WGS) entry which is preliminary data.</text>
</comment>
<dbReference type="PROSITE" id="PS01117">
    <property type="entry name" value="HTH_MARR_1"/>
    <property type="match status" value="1"/>
</dbReference>
<evidence type="ECO:0000259" key="4">
    <source>
        <dbReference type="PROSITE" id="PS50995"/>
    </source>
</evidence>
<dbReference type="InterPro" id="IPR036388">
    <property type="entry name" value="WH-like_DNA-bd_sf"/>
</dbReference>
<keyword evidence="3" id="KW-0804">Transcription</keyword>
<dbReference type="Proteomes" id="UP000318405">
    <property type="component" value="Unassembled WGS sequence"/>
</dbReference>
<dbReference type="GO" id="GO:0003677">
    <property type="term" value="F:DNA binding"/>
    <property type="evidence" value="ECO:0007669"/>
    <property type="project" value="UniProtKB-KW"/>
</dbReference>
<dbReference type="PANTHER" id="PTHR33164:SF64">
    <property type="entry name" value="TRANSCRIPTIONAL REGULATOR SLYA"/>
    <property type="match status" value="1"/>
</dbReference>
<accession>A0A556AY97</accession>
<reference evidence="5 6" key="1">
    <citation type="submission" date="2019-07" db="EMBL/GenBank/DDBJ databases">
        <title>Qingshengfaniella alkalisoli gen. nov., sp. nov., isolated from saline soil.</title>
        <authorList>
            <person name="Xu L."/>
            <person name="Huang X.-X."/>
            <person name="Sun J.-Q."/>
        </authorList>
    </citation>
    <scope>NUCLEOTIDE SEQUENCE [LARGE SCALE GENOMIC DNA]</scope>
    <source>
        <strain evidence="5 6">DSM 27279</strain>
    </source>
</reference>
<dbReference type="InterPro" id="IPR000835">
    <property type="entry name" value="HTH_MarR-typ"/>
</dbReference>
<dbReference type="PRINTS" id="PR00598">
    <property type="entry name" value="HTHMARR"/>
</dbReference>
<dbReference type="OrthoDB" id="6002259at2"/>
<evidence type="ECO:0000313" key="5">
    <source>
        <dbReference type="EMBL" id="TSH97924.1"/>
    </source>
</evidence>
<evidence type="ECO:0000313" key="6">
    <source>
        <dbReference type="Proteomes" id="UP000318405"/>
    </source>
</evidence>
<dbReference type="InterPro" id="IPR039422">
    <property type="entry name" value="MarR/SlyA-like"/>
</dbReference>
<evidence type="ECO:0000256" key="2">
    <source>
        <dbReference type="ARBA" id="ARBA00023125"/>
    </source>
</evidence>
<dbReference type="InterPro" id="IPR023187">
    <property type="entry name" value="Tscrpt_reg_MarR-type_CS"/>
</dbReference>
<feature type="domain" description="HTH marR-type" evidence="4">
    <location>
        <begin position="13"/>
        <end position="146"/>
    </location>
</feature>
<keyword evidence="1" id="KW-0805">Transcription regulation</keyword>